<proteinExistence type="predicted"/>
<reference evidence="1 2" key="1">
    <citation type="journal article" date="2019" name="Nat. Ecol. Evol.">
        <title>Megaphylogeny resolves global patterns of mushroom evolution.</title>
        <authorList>
            <person name="Varga T."/>
            <person name="Krizsan K."/>
            <person name="Foldi C."/>
            <person name="Dima B."/>
            <person name="Sanchez-Garcia M."/>
            <person name="Sanchez-Ramirez S."/>
            <person name="Szollosi G.J."/>
            <person name="Szarkandi J.G."/>
            <person name="Papp V."/>
            <person name="Albert L."/>
            <person name="Andreopoulos W."/>
            <person name="Angelini C."/>
            <person name="Antonin V."/>
            <person name="Barry K.W."/>
            <person name="Bougher N.L."/>
            <person name="Buchanan P."/>
            <person name="Buyck B."/>
            <person name="Bense V."/>
            <person name="Catcheside P."/>
            <person name="Chovatia M."/>
            <person name="Cooper J."/>
            <person name="Damon W."/>
            <person name="Desjardin D."/>
            <person name="Finy P."/>
            <person name="Geml J."/>
            <person name="Haridas S."/>
            <person name="Hughes K."/>
            <person name="Justo A."/>
            <person name="Karasinski D."/>
            <person name="Kautmanova I."/>
            <person name="Kiss B."/>
            <person name="Kocsube S."/>
            <person name="Kotiranta H."/>
            <person name="LaButti K.M."/>
            <person name="Lechner B.E."/>
            <person name="Liimatainen K."/>
            <person name="Lipzen A."/>
            <person name="Lukacs Z."/>
            <person name="Mihaltcheva S."/>
            <person name="Morgado L.N."/>
            <person name="Niskanen T."/>
            <person name="Noordeloos M.E."/>
            <person name="Ohm R.A."/>
            <person name="Ortiz-Santana B."/>
            <person name="Ovrebo C."/>
            <person name="Racz N."/>
            <person name="Riley R."/>
            <person name="Savchenko A."/>
            <person name="Shiryaev A."/>
            <person name="Soop K."/>
            <person name="Spirin V."/>
            <person name="Szebenyi C."/>
            <person name="Tomsovsky M."/>
            <person name="Tulloss R.E."/>
            <person name="Uehling J."/>
            <person name="Grigoriev I.V."/>
            <person name="Vagvolgyi C."/>
            <person name="Papp T."/>
            <person name="Martin F.M."/>
            <person name="Miettinen O."/>
            <person name="Hibbett D.S."/>
            <person name="Nagy L.G."/>
        </authorList>
    </citation>
    <scope>NUCLEOTIDE SEQUENCE [LARGE SCALE GENOMIC DNA]</scope>
    <source>
        <strain evidence="1 2">CBS 309.79</strain>
    </source>
</reference>
<dbReference type="AlphaFoldDB" id="A0A5C3R143"/>
<protein>
    <submittedName>
        <fullName evidence="1">Uncharacterized protein</fullName>
    </submittedName>
</protein>
<accession>A0A5C3R143</accession>
<dbReference type="Gene3D" id="1.20.1280.50">
    <property type="match status" value="1"/>
</dbReference>
<evidence type="ECO:0000313" key="1">
    <source>
        <dbReference type="EMBL" id="TFL04424.1"/>
    </source>
</evidence>
<gene>
    <name evidence="1" type="ORF">BDV98DRAFT_316360</name>
</gene>
<dbReference type="EMBL" id="ML178818">
    <property type="protein sequence ID" value="TFL04424.1"/>
    <property type="molecule type" value="Genomic_DNA"/>
</dbReference>
<sequence length="174" mass="19796">MRSPPLDREPSIDCKHFRPLLFTPHQPDTLISQSVVALGDTCALMRVPDEILLLIFFELAPNILAPTEISTPSGPMLRSTGDHSFPTNYSHVCQRWMNAIQCAPTLWNKLVFFVDEGLGELRTLDSTISYPDLLDVERCCLHLERCKDLPSDIKFTRLRRNAPVVGLLLRHCER</sequence>
<organism evidence="1 2">
    <name type="scientific">Pterulicium gracile</name>
    <dbReference type="NCBI Taxonomy" id="1884261"/>
    <lineage>
        <taxon>Eukaryota</taxon>
        <taxon>Fungi</taxon>
        <taxon>Dikarya</taxon>
        <taxon>Basidiomycota</taxon>
        <taxon>Agaricomycotina</taxon>
        <taxon>Agaricomycetes</taxon>
        <taxon>Agaricomycetidae</taxon>
        <taxon>Agaricales</taxon>
        <taxon>Pleurotineae</taxon>
        <taxon>Pterulaceae</taxon>
        <taxon>Pterulicium</taxon>
    </lineage>
</organism>
<name>A0A5C3R143_9AGAR</name>
<evidence type="ECO:0000313" key="2">
    <source>
        <dbReference type="Proteomes" id="UP000305067"/>
    </source>
</evidence>
<keyword evidence="2" id="KW-1185">Reference proteome</keyword>
<dbReference type="Proteomes" id="UP000305067">
    <property type="component" value="Unassembled WGS sequence"/>
</dbReference>